<evidence type="ECO:0000313" key="2">
    <source>
        <dbReference type="Proteomes" id="UP000219573"/>
    </source>
</evidence>
<reference evidence="2" key="1">
    <citation type="submission" date="2017-09" db="EMBL/GenBank/DDBJ databases">
        <authorList>
            <person name="Varghese N."/>
            <person name="Submissions S."/>
        </authorList>
    </citation>
    <scope>NUCLEOTIDE SEQUENCE [LARGE SCALE GENOMIC DNA]</scope>
    <source>
        <strain evidence="2">MSL47</strain>
    </source>
</reference>
<dbReference type="Proteomes" id="UP000219573">
    <property type="component" value="Unassembled WGS sequence"/>
</dbReference>
<proteinExistence type="predicted"/>
<gene>
    <name evidence="1" type="ORF">SAMN06265827_13910</name>
</gene>
<protein>
    <submittedName>
        <fullName evidence="1">Uncharacterized protein</fullName>
    </submittedName>
</protein>
<sequence>MPSNKKDKDNKKQYIYRASMTINGTTYYAKNYGKKAFKIPIN</sequence>
<organism evidence="1 2">
    <name type="scientific">Orenia metallireducens</name>
    <dbReference type="NCBI Taxonomy" id="1413210"/>
    <lineage>
        <taxon>Bacteria</taxon>
        <taxon>Bacillati</taxon>
        <taxon>Bacillota</taxon>
        <taxon>Clostridia</taxon>
        <taxon>Halanaerobiales</taxon>
        <taxon>Halobacteroidaceae</taxon>
        <taxon>Orenia</taxon>
    </lineage>
</organism>
<dbReference type="RefSeq" id="WP_258176155.1">
    <property type="nucleotide sequence ID" value="NZ_OBDZ01000039.1"/>
</dbReference>
<accession>A0A285ICG4</accession>
<dbReference type="EMBL" id="OBDZ01000039">
    <property type="protein sequence ID" value="SNY45665.1"/>
    <property type="molecule type" value="Genomic_DNA"/>
</dbReference>
<evidence type="ECO:0000313" key="1">
    <source>
        <dbReference type="EMBL" id="SNY45665.1"/>
    </source>
</evidence>
<name>A0A285ICG4_9FIRM</name>
<dbReference type="AlphaFoldDB" id="A0A285ICG4"/>
<keyword evidence="2" id="KW-1185">Reference proteome</keyword>